<keyword evidence="1" id="KW-0472">Membrane</keyword>
<gene>
    <name evidence="3" type="ORF">AAF712_015680</name>
</gene>
<feature type="domain" description="F-box" evidence="2">
    <location>
        <begin position="50"/>
        <end position="80"/>
    </location>
</feature>
<dbReference type="Pfam" id="PF00646">
    <property type="entry name" value="F-box"/>
    <property type="match status" value="1"/>
</dbReference>
<protein>
    <recommendedName>
        <fullName evidence="2">F-box domain-containing protein</fullName>
    </recommendedName>
</protein>
<reference evidence="3 4" key="1">
    <citation type="submission" date="2024-05" db="EMBL/GenBank/DDBJ databases">
        <title>A draft genome resource for the thread blight pathogen Marasmius tenuissimus strain MS-2.</title>
        <authorList>
            <person name="Yulfo-Soto G.E."/>
            <person name="Baruah I.K."/>
            <person name="Amoako-Attah I."/>
            <person name="Bukari Y."/>
            <person name="Meinhardt L.W."/>
            <person name="Bailey B.A."/>
            <person name="Cohen S.P."/>
        </authorList>
    </citation>
    <scope>NUCLEOTIDE SEQUENCE [LARGE SCALE GENOMIC DNA]</scope>
    <source>
        <strain evidence="3 4">MS-2</strain>
    </source>
</reference>
<sequence>MFTSAVYNPHQWIALLLLTIVIFGNSLSWLLASFRRPRQPRIIQNPLNIDEIRRNVLQHLPRSDLINISTVSNVFYSSARELLEMRLHLLRSERRTIWERISTGTAPAFRPRYSSATIDLALNPGEILSALLLTTGSDIKVIEFTSSTESRAEWALTLTSYMLSAIVAHLPHAHHLILYRMSLRFQFTLLHAAHRQITTLELHNATSNFSHGYSMRRVSLETLTTLHLFNDSSLILDFLSRVVMFIDAPYVTTLTLGNCLSRNSIAVRDVVRAFGRSLTRLHLLSQTEPNEDEYATGTVLPPLPLLQHLELETSWAGLYLTAHGAGFPSIHTVALHSSPEQIMAGLPGFDWATLRDGLVPLEGRLKQLTCCYRAQHLSLRDSFRNLVAEQLREVGPPLPDNVEIVEGLRDPLPVSPLSAESAALTTTWDL</sequence>
<proteinExistence type="predicted"/>
<dbReference type="Proteomes" id="UP001437256">
    <property type="component" value="Unassembled WGS sequence"/>
</dbReference>
<evidence type="ECO:0000256" key="1">
    <source>
        <dbReference type="SAM" id="Phobius"/>
    </source>
</evidence>
<keyword evidence="1" id="KW-1133">Transmembrane helix</keyword>
<evidence type="ECO:0000313" key="4">
    <source>
        <dbReference type="Proteomes" id="UP001437256"/>
    </source>
</evidence>
<name>A0ABR2Z8U3_9AGAR</name>
<dbReference type="InterPro" id="IPR001810">
    <property type="entry name" value="F-box_dom"/>
</dbReference>
<evidence type="ECO:0000259" key="2">
    <source>
        <dbReference type="Pfam" id="PF00646"/>
    </source>
</evidence>
<feature type="transmembrane region" description="Helical" evidence="1">
    <location>
        <begin position="12"/>
        <end position="32"/>
    </location>
</feature>
<comment type="caution">
    <text evidence="3">The sequence shown here is derived from an EMBL/GenBank/DDBJ whole genome shotgun (WGS) entry which is preliminary data.</text>
</comment>
<evidence type="ECO:0000313" key="3">
    <source>
        <dbReference type="EMBL" id="KAL0057667.1"/>
    </source>
</evidence>
<keyword evidence="1" id="KW-0812">Transmembrane</keyword>
<accession>A0ABR2Z8U3</accession>
<organism evidence="3 4">
    <name type="scientific">Marasmius tenuissimus</name>
    <dbReference type="NCBI Taxonomy" id="585030"/>
    <lineage>
        <taxon>Eukaryota</taxon>
        <taxon>Fungi</taxon>
        <taxon>Dikarya</taxon>
        <taxon>Basidiomycota</taxon>
        <taxon>Agaricomycotina</taxon>
        <taxon>Agaricomycetes</taxon>
        <taxon>Agaricomycetidae</taxon>
        <taxon>Agaricales</taxon>
        <taxon>Marasmiineae</taxon>
        <taxon>Marasmiaceae</taxon>
        <taxon>Marasmius</taxon>
    </lineage>
</organism>
<dbReference type="EMBL" id="JBBXMP010000466">
    <property type="protein sequence ID" value="KAL0057667.1"/>
    <property type="molecule type" value="Genomic_DNA"/>
</dbReference>
<keyword evidence="4" id="KW-1185">Reference proteome</keyword>